<reference evidence="5 6" key="1">
    <citation type="submission" date="2017-05" db="EMBL/GenBank/DDBJ databases">
        <title>The Genome Sequence of Enterococcus faecium 7H8_DIV0219.</title>
        <authorList>
            <consortium name="The Broad Institute Genomics Platform"/>
            <consortium name="The Broad Institute Genomic Center for Infectious Diseases"/>
            <person name="Earl A."/>
            <person name="Manson A."/>
            <person name="Schwartman J."/>
            <person name="Gilmore M."/>
            <person name="Abouelleil A."/>
            <person name="Cao P."/>
            <person name="Chapman S."/>
            <person name="Cusick C."/>
            <person name="Shea T."/>
            <person name="Young S."/>
            <person name="Neafsey D."/>
            <person name="Nusbaum C."/>
            <person name="Birren B."/>
        </authorList>
    </citation>
    <scope>NUCLEOTIDE SEQUENCE [LARGE SCALE GENOMIC DNA]</scope>
    <source>
        <strain evidence="5 6">7H8_DIV0219</strain>
    </source>
</reference>
<protein>
    <recommendedName>
        <fullName evidence="9">LPXTG cell wall anchor domain-containing protein</fullName>
    </recommendedName>
</protein>
<evidence type="ECO:0000256" key="1">
    <source>
        <dbReference type="SAM" id="Phobius"/>
    </source>
</evidence>
<reference evidence="4 8" key="2">
    <citation type="submission" date="2018-07" db="EMBL/GenBank/DDBJ databases">
        <title>High quality draft genome sequencing of Enterococcus faecium exhibiting probiotic potential isolated from mucus of freshwater fish.</title>
        <authorList>
            <person name="El-Jeni R."/>
            <person name="Ghedira K."/>
            <person name="Abdelhak S."/>
            <person name="El-Bour M."/>
            <person name="Bouhaouala-Zahar B."/>
        </authorList>
    </citation>
    <scope>NUCLEOTIDE SEQUENCE [LARGE SCALE GENOMIC DNA]</scope>
    <source>
        <strain evidence="4 8">R.A73</strain>
    </source>
</reference>
<sequence>MKSKIRYWIISVLLLLLFSLSMPVVNAATQAGETHAVIEINEREIGKQTEMGEEKQKSSFPEANEAKAGLISFAGTLLIIGVILVYRHQIRGGEKHEK</sequence>
<evidence type="ECO:0008006" key="9">
    <source>
        <dbReference type="Google" id="ProtNLM"/>
    </source>
</evidence>
<dbReference type="EMBL" id="QOVC01000004">
    <property type="protein sequence ID" value="KAA0691129.1"/>
    <property type="molecule type" value="Genomic_DNA"/>
</dbReference>
<dbReference type="RefSeq" id="WP_010732927.1">
    <property type="nucleotide sequence ID" value="NZ_CABGQB010000005.1"/>
</dbReference>
<dbReference type="Proteomes" id="UP000275747">
    <property type="component" value="Chromosome"/>
</dbReference>
<evidence type="ECO:0000313" key="7">
    <source>
        <dbReference type="Proteomes" id="UP000275747"/>
    </source>
</evidence>
<keyword evidence="1" id="KW-1133">Transmembrane helix</keyword>
<evidence type="ECO:0000313" key="6">
    <source>
        <dbReference type="Proteomes" id="UP000194885"/>
    </source>
</evidence>
<dbReference type="Proteomes" id="UP000448762">
    <property type="component" value="Unassembled WGS sequence"/>
</dbReference>
<name>A0A242BL99_ENTFC</name>
<accession>A0A242BL99</accession>
<keyword evidence="1" id="KW-0472">Membrane</keyword>
<feature type="signal peptide" evidence="2">
    <location>
        <begin position="1"/>
        <end position="27"/>
    </location>
</feature>
<evidence type="ECO:0000313" key="8">
    <source>
        <dbReference type="Proteomes" id="UP000448762"/>
    </source>
</evidence>
<evidence type="ECO:0000313" key="4">
    <source>
        <dbReference type="EMBL" id="KAA0691129.1"/>
    </source>
</evidence>
<keyword evidence="1" id="KW-0812">Transmembrane</keyword>
<feature type="transmembrane region" description="Helical" evidence="1">
    <location>
        <begin position="68"/>
        <end position="86"/>
    </location>
</feature>
<keyword evidence="2" id="KW-0732">Signal</keyword>
<reference evidence="3 7" key="3">
    <citation type="submission" date="2018-10" db="EMBL/GenBank/DDBJ databases">
        <title>Escaping from acidified nitrite in gastric host defense: Transcriptomic basis for resistance to free nitrous acid in Enterococcus faecalis.</title>
        <authorList>
            <person name="Yu Z."/>
            <person name="Shi D."/>
            <person name="Liu W."/>
            <person name="Meng F."/>
        </authorList>
    </citation>
    <scope>NUCLEOTIDE SEQUENCE [LARGE SCALE GENOMIC DNA]</scope>
    <source>
        <strain evidence="3 7">JE1</strain>
    </source>
</reference>
<feature type="chain" id="PRO_5011913099" description="LPXTG cell wall anchor domain-containing protein" evidence="2">
    <location>
        <begin position="28"/>
        <end position="98"/>
    </location>
</feature>
<evidence type="ECO:0000313" key="5">
    <source>
        <dbReference type="EMBL" id="OTN96221.1"/>
    </source>
</evidence>
<dbReference type="EMBL" id="NGKW01000001">
    <property type="protein sequence ID" value="OTN96221.1"/>
    <property type="molecule type" value="Genomic_DNA"/>
</dbReference>
<gene>
    <name evidence="5" type="ORF">A5810_000554</name>
    <name evidence="3" type="ORF">D9Z05_11460</name>
    <name evidence="4" type="ORF">DTX73_06340</name>
</gene>
<organism evidence="5 6">
    <name type="scientific">Enterococcus faecium</name>
    <name type="common">Streptococcus faecium</name>
    <dbReference type="NCBI Taxonomy" id="1352"/>
    <lineage>
        <taxon>Bacteria</taxon>
        <taxon>Bacillati</taxon>
        <taxon>Bacillota</taxon>
        <taxon>Bacilli</taxon>
        <taxon>Lactobacillales</taxon>
        <taxon>Enterococcaceae</taxon>
        <taxon>Enterococcus</taxon>
    </lineage>
</organism>
<proteinExistence type="predicted"/>
<dbReference type="EMBL" id="CP033041">
    <property type="protein sequence ID" value="AYM73831.1"/>
    <property type="molecule type" value="Genomic_DNA"/>
</dbReference>
<dbReference type="Proteomes" id="UP000194885">
    <property type="component" value="Unassembled WGS sequence"/>
</dbReference>
<evidence type="ECO:0000313" key="3">
    <source>
        <dbReference type="EMBL" id="AYM73831.1"/>
    </source>
</evidence>
<evidence type="ECO:0000256" key="2">
    <source>
        <dbReference type="SAM" id="SignalP"/>
    </source>
</evidence>
<dbReference type="AlphaFoldDB" id="A0A242BL99"/>